<dbReference type="PANTHER" id="PTHR43304:SF1">
    <property type="entry name" value="PAC DOMAIN-CONTAINING PROTEIN"/>
    <property type="match status" value="1"/>
</dbReference>
<sequence length="743" mass="85608">MHPRLYSVFLLLIIMLPGALRLHAADDTLRVQLKWRHQFQFAGYYAAVLKGYYTEEKLNVKLLEGDAKHNPVDEVLKGNASFGISGSDLLVHYAHGKPLIALGAVFQHSPYCIISLSEKNISSPTDLVGKKIMVSEGQGWVELQAVFSKEGIPLDSLHPIPHTWNNQDLIDGKADALTGYVSMEALQFRKLRKDVRILQSINYGIDFYGDVLFTDKRTMDNSPMRVSRFQKASFKGWDYAMANPEEIIDYILTMPGVKERGITREDLLAEAEEMRRLILPDMIEIGHMNEGRWKHILEIYKNFHLVPPDVNLHNFIYNESKSISSGFVRMITYISVILLLIFLLILVYGISLRRSVRRRTRELEIEVLHRTFAQERLQLSEERLEMATDAAGLGIWDWNIEANKVYYNDMWKKMLGYLVADLPDKIETFTSLLHPEDRGMLMEQLEEHIAGRKESYQAIVRMKTKDRKWKWILTISKASQRNEEGKATRLSGIHLDIDDIKHKEIELNELTQELMNSNRELQQFAYITSHNLRAPVANLLSLVKLFEVKQLSDRNQVFFQKINTSIVKLSDTMDDLNEILSSRVHKTDSQEEVFFEKQLQGVIDAVSEEIREKHVLITHDFSKVESMPYSRKVIDSVLINLITNAIKYSAEDRQPEIHVQTEQDGEFVILSVRDNGTGIDMEKYGNKVFGLYQRFHHDKEGKGLGLYLIKNQVESLEGKVAVESIEGKGTMFYVFLKKIKLAL</sequence>
<dbReference type="PROSITE" id="PS50109">
    <property type="entry name" value="HIS_KIN"/>
    <property type="match status" value="1"/>
</dbReference>
<dbReference type="SMART" id="SM00387">
    <property type="entry name" value="HATPase_c"/>
    <property type="match status" value="1"/>
</dbReference>
<keyword evidence="4" id="KW-0808">Transferase</keyword>
<dbReference type="CDD" id="cd00130">
    <property type="entry name" value="PAS"/>
    <property type="match status" value="1"/>
</dbReference>
<dbReference type="Gene3D" id="3.40.190.10">
    <property type="entry name" value="Periplasmic binding protein-like II"/>
    <property type="match status" value="2"/>
</dbReference>
<dbReference type="Gene3D" id="3.30.450.20">
    <property type="entry name" value="PAS domain"/>
    <property type="match status" value="1"/>
</dbReference>
<dbReference type="PROSITE" id="PS50112">
    <property type="entry name" value="PAS"/>
    <property type="match status" value="1"/>
</dbReference>
<dbReference type="AlphaFoldDB" id="A0A1T4QGJ6"/>
<dbReference type="InterPro" id="IPR000014">
    <property type="entry name" value="PAS"/>
</dbReference>
<dbReference type="InterPro" id="IPR003594">
    <property type="entry name" value="HATPase_dom"/>
</dbReference>
<keyword evidence="6" id="KW-1133">Transmembrane helix</keyword>
<dbReference type="InterPro" id="IPR036890">
    <property type="entry name" value="HATPase_C_sf"/>
</dbReference>
<keyword evidence="6" id="KW-0472">Membrane</keyword>
<evidence type="ECO:0000256" key="6">
    <source>
        <dbReference type="SAM" id="Phobius"/>
    </source>
</evidence>
<dbReference type="InterPro" id="IPR036097">
    <property type="entry name" value="HisK_dim/P_sf"/>
</dbReference>
<dbReference type="InterPro" id="IPR015168">
    <property type="entry name" value="SsuA/THI5"/>
</dbReference>
<reference evidence="10 11" key="1">
    <citation type="submission" date="2017-02" db="EMBL/GenBank/DDBJ databases">
        <authorList>
            <person name="Peterson S.W."/>
        </authorList>
    </citation>
    <scope>NUCLEOTIDE SEQUENCE [LARGE SCALE GENOMIC DNA]</scope>
    <source>
        <strain evidence="10 11">DSM 22335</strain>
    </source>
</reference>
<dbReference type="SUPFAM" id="SSF55785">
    <property type="entry name" value="PYP-like sensor domain (PAS domain)"/>
    <property type="match status" value="1"/>
</dbReference>
<evidence type="ECO:0000313" key="11">
    <source>
        <dbReference type="Proteomes" id="UP000190888"/>
    </source>
</evidence>
<dbReference type="InterPro" id="IPR052162">
    <property type="entry name" value="Sensor_kinase/Photoreceptor"/>
</dbReference>
<dbReference type="EC" id="2.7.13.3" evidence="2"/>
<feature type="domain" description="Histidine kinase" evidence="7">
    <location>
        <begin position="527"/>
        <end position="740"/>
    </location>
</feature>
<feature type="domain" description="PAC" evidence="9">
    <location>
        <begin position="456"/>
        <end position="509"/>
    </location>
</feature>
<evidence type="ECO:0000256" key="1">
    <source>
        <dbReference type="ARBA" id="ARBA00000085"/>
    </source>
</evidence>
<evidence type="ECO:0000259" key="7">
    <source>
        <dbReference type="PROSITE" id="PS50109"/>
    </source>
</evidence>
<dbReference type="NCBIfam" id="TIGR00229">
    <property type="entry name" value="sensory_box"/>
    <property type="match status" value="1"/>
</dbReference>
<dbReference type="EMBL" id="FUWH01000008">
    <property type="protein sequence ID" value="SKA02845.1"/>
    <property type="molecule type" value="Genomic_DNA"/>
</dbReference>
<dbReference type="PANTHER" id="PTHR43304">
    <property type="entry name" value="PHYTOCHROME-LIKE PROTEIN CPH1"/>
    <property type="match status" value="1"/>
</dbReference>
<dbReference type="Pfam" id="PF08447">
    <property type="entry name" value="PAS_3"/>
    <property type="match status" value="1"/>
</dbReference>
<dbReference type="PRINTS" id="PR00344">
    <property type="entry name" value="BCTRLSENSOR"/>
</dbReference>
<feature type="domain" description="PAS" evidence="8">
    <location>
        <begin position="380"/>
        <end position="452"/>
    </location>
</feature>
<dbReference type="GO" id="GO:0000155">
    <property type="term" value="F:phosphorelay sensor kinase activity"/>
    <property type="evidence" value="ECO:0007669"/>
    <property type="project" value="InterPro"/>
</dbReference>
<dbReference type="SUPFAM" id="SSF47384">
    <property type="entry name" value="Homodimeric domain of signal transducing histidine kinase"/>
    <property type="match status" value="1"/>
</dbReference>
<protein>
    <recommendedName>
        <fullName evidence="2">histidine kinase</fullName>
        <ecNumber evidence="2">2.7.13.3</ecNumber>
    </recommendedName>
</protein>
<dbReference type="Pfam" id="PF02518">
    <property type="entry name" value="HATPase_c"/>
    <property type="match status" value="1"/>
</dbReference>
<dbReference type="Gene3D" id="1.10.287.130">
    <property type="match status" value="1"/>
</dbReference>
<proteinExistence type="predicted"/>
<dbReference type="InterPro" id="IPR004358">
    <property type="entry name" value="Sig_transdc_His_kin-like_C"/>
</dbReference>
<name>A0A1T4QGJ6_9BACT</name>
<dbReference type="OrthoDB" id="5522855at2"/>
<organism evidence="10 11">
    <name type="scientific">Sediminibacterium ginsengisoli</name>
    <dbReference type="NCBI Taxonomy" id="413434"/>
    <lineage>
        <taxon>Bacteria</taxon>
        <taxon>Pseudomonadati</taxon>
        <taxon>Bacteroidota</taxon>
        <taxon>Chitinophagia</taxon>
        <taxon>Chitinophagales</taxon>
        <taxon>Chitinophagaceae</taxon>
        <taxon>Sediminibacterium</taxon>
    </lineage>
</organism>
<dbReference type="InterPro" id="IPR005467">
    <property type="entry name" value="His_kinase_dom"/>
</dbReference>
<dbReference type="InterPro" id="IPR035965">
    <property type="entry name" value="PAS-like_dom_sf"/>
</dbReference>
<dbReference type="Proteomes" id="UP000190888">
    <property type="component" value="Unassembled WGS sequence"/>
</dbReference>
<dbReference type="InterPro" id="IPR013655">
    <property type="entry name" value="PAS_fold_3"/>
</dbReference>
<evidence type="ECO:0000313" key="10">
    <source>
        <dbReference type="EMBL" id="SKA02845.1"/>
    </source>
</evidence>
<dbReference type="InterPro" id="IPR000700">
    <property type="entry name" value="PAS-assoc_C"/>
</dbReference>
<evidence type="ECO:0000256" key="2">
    <source>
        <dbReference type="ARBA" id="ARBA00012438"/>
    </source>
</evidence>
<dbReference type="SUPFAM" id="SSF55874">
    <property type="entry name" value="ATPase domain of HSP90 chaperone/DNA topoisomerase II/histidine kinase"/>
    <property type="match status" value="1"/>
</dbReference>
<dbReference type="SMART" id="SM00091">
    <property type="entry name" value="PAS"/>
    <property type="match status" value="1"/>
</dbReference>
<dbReference type="PROSITE" id="PS50113">
    <property type="entry name" value="PAC"/>
    <property type="match status" value="1"/>
</dbReference>
<comment type="catalytic activity">
    <reaction evidence="1">
        <text>ATP + protein L-histidine = ADP + protein N-phospho-L-histidine.</text>
        <dbReference type="EC" id="2.7.13.3"/>
    </reaction>
</comment>
<dbReference type="STRING" id="413434.SAMN04488132_108120"/>
<evidence type="ECO:0000256" key="5">
    <source>
        <dbReference type="ARBA" id="ARBA00022777"/>
    </source>
</evidence>
<dbReference type="SUPFAM" id="SSF53850">
    <property type="entry name" value="Periplasmic binding protein-like II"/>
    <property type="match status" value="1"/>
</dbReference>
<keyword evidence="5" id="KW-0418">Kinase</keyword>
<keyword evidence="6" id="KW-0812">Transmembrane</keyword>
<dbReference type="Pfam" id="PF09084">
    <property type="entry name" value="NMT1"/>
    <property type="match status" value="1"/>
</dbReference>
<keyword evidence="11" id="KW-1185">Reference proteome</keyword>
<dbReference type="Gene3D" id="3.30.565.10">
    <property type="entry name" value="Histidine kinase-like ATPase, C-terminal domain"/>
    <property type="match status" value="1"/>
</dbReference>
<evidence type="ECO:0000256" key="3">
    <source>
        <dbReference type="ARBA" id="ARBA00022553"/>
    </source>
</evidence>
<feature type="transmembrane region" description="Helical" evidence="6">
    <location>
        <begin position="330"/>
        <end position="351"/>
    </location>
</feature>
<keyword evidence="3" id="KW-0597">Phosphoprotein</keyword>
<gene>
    <name evidence="10" type="ORF">SAMN04488132_108120</name>
</gene>
<evidence type="ECO:0000259" key="8">
    <source>
        <dbReference type="PROSITE" id="PS50112"/>
    </source>
</evidence>
<evidence type="ECO:0000259" key="9">
    <source>
        <dbReference type="PROSITE" id="PS50113"/>
    </source>
</evidence>
<accession>A0A1T4QGJ6</accession>
<evidence type="ECO:0000256" key="4">
    <source>
        <dbReference type="ARBA" id="ARBA00022679"/>
    </source>
</evidence>